<dbReference type="InterPro" id="IPR013154">
    <property type="entry name" value="ADH-like_N"/>
</dbReference>
<evidence type="ECO:0000313" key="4">
    <source>
        <dbReference type="EMBL" id="MFC5985187.1"/>
    </source>
</evidence>
<dbReference type="Proteomes" id="UP001596250">
    <property type="component" value="Unassembled WGS sequence"/>
</dbReference>
<keyword evidence="5" id="KW-1185">Reference proteome</keyword>
<dbReference type="InterPro" id="IPR020843">
    <property type="entry name" value="ER"/>
</dbReference>
<dbReference type="NCBIfam" id="TIGR02824">
    <property type="entry name" value="quinone_pig3"/>
    <property type="match status" value="1"/>
</dbReference>
<dbReference type="InterPro" id="IPR036291">
    <property type="entry name" value="NAD(P)-bd_dom_sf"/>
</dbReference>
<dbReference type="InterPro" id="IPR011032">
    <property type="entry name" value="GroES-like_sf"/>
</dbReference>
<sequence length="327" mass="35507">MKAIVLEKYGGPEEMKMKEINKPVPGPHEVRIRVKAAGLNRADLQQRRGLYPPPQGASPIMGLEVSGEVEAIGTEVGKYQPGDRVCALLAGGGYAEYAVVHEAMCIPLPEHMSFEQGAAIPEAYITAYFNVIELAGLKKGEKLLIHAGASGVGIAAIHLSKEIGADAYVTAGSTEKINICLSMGAANGWNYHSGSFLPWIQELTGGSGVDVILDMVGAPYLQDNMKALRMDGRMAVIGFMGGAKAEQFPLNLLLSKRLRMFGSTLRNQPITRKAALIEQFQNRFGSLLRSSSFTPLIHSVIDWENIVEAHRIMENNENTGKIILRVH</sequence>
<proteinExistence type="predicted"/>
<dbReference type="SUPFAM" id="SSF51735">
    <property type="entry name" value="NAD(P)-binding Rossmann-fold domains"/>
    <property type="match status" value="1"/>
</dbReference>
<dbReference type="InterPro" id="IPR014189">
    <property type="entry name" value="Quinone_OxRdtase_PIG3"/>
</dbReference>
<dbReference type="CDD" id="cd05276">
    <property type="entry name" value="p53_inducible_oxidoreductase"/>
    <property type="match status" value="1"/>
</dbReference>
<evidence type="ECO:0000256" key="2">
    <source>
        <dbReference type="ARBA" id="ARBA00023002"/>
    </source>
</evidence>
<gene>
    <name evidence="4" type="ORF">ACFPXP_01710</name>
</gene>
<evidence type="ECO:0000256" key="1">
    <source>
        <dbReference type="ARBA" id="ARBA00022857"/>
    </source>
</evidence>
<dbReference type="Gene3D" id="3.90.180.10">
    <property type="entry name" value="Medium-chain alcohol dehydrogenases, catalytic domain"/>
    <property type="match status" value="1"/>
</dbReference>
<organism evidence="4 5">
    <name type="scientific">Marinicrinis lubricantis</name>
    <dbReference type="NCBI Taxonomy" id="2086470"/>
    <lineage>
        <taxon>Bacteria</taxon>
        <taxon>Bacillati</taxon>
        <taxon>Bacillota</taxon>
        <taxon>Bacilli</taxon>
        <taxon>Bacillales</taxon>
        <taxon>Paenibacillaceae</taxon>
    </lineage>
</organism>
<dbReference type="PANTHER" id="PTHR48106:SF18">
    <property type="entry name" value="QUINONE OXIDOREDUCTASE PIG3"/>
    <property type="match status" value="1"/>
</dbReference>
<dbReference type="Pfam" id="PF08240">
    <property type="entry name" value="ADH_N"/>
    <property type="match status" value="1"/>
</dbReference>
<dbReference type="PANTHER" id="PTHR48106">
    <property type="entry name" value="QUINONE OXIDOREDUCTASE PIG3-RELATED"/>
    <property type="match status" value="1"/>
</dbReference>
<evidence type="ECO:0000259" key="3">
    <source>
        <dbReference type="SMART" id="SM00829"/>
    </source>
</evidence>
<reference evidence="5" key="1">
    <citation type="journal article" date="2019" name="Int. J. Syst. Evol. Microbiol.">
        <title>The Global Catalogue of Microorganisms (GCM) 10K type strain sequencing project: providing services to taxonomists for standard genome sequencing and annotation.</title>
        <authorList>
            <consortium name="The Broad Institute Genomics Platform"/>
            <consortium name="The Broad Institute Genome Sequencing Center for Infectious Disease"/>
            <person name="Wu L."/>
            <person name="Ma J."/>
        </authorList>
    </citation>
    <scope>NUCLEOTIDE SEQUENCE [LARGE SCALE GENOMIC DNA]</scope>
    <source>
        <strain evidence="5">CCM 8749</strain>
    </source>
</reference>
<dbReference type="SMART" id="SM00829">
    <property type="entry name" value="PKS_ER"/>
    <property type="match status" value="1"/>
</dbReference>
<comment type="caution">
    <text evidence="4">The sequence shown here is derived from an EMBL/GenBank/DDBJ whole genome shotgun (WGS) entry which is preliminary data.</text>
</comment>
<dbReference type="RefSeq" id="WP_379891781.1">
    <property type="nucleotide sequence ID" value="NZ_CBCSCT010000003.1"/>
</dbReference>
<dbReference type="InterPro" id="IPR013149">
    <property type="entry name" value="ADH-like_C"/>
</dbReference>
<dbReference type="Gene3D" id="3.40.50.720">
    <property type="entry name" value="NAD(P)-binding Rossmann-like Domain"/>
    <property type="match status" value="1"/>
</dbReference>
<accession>A0ABW1IJG7</accession>
<evidence type="ECO:0000313" key="5">
    <source>
        <dbReference type="Proteomes" id="UP001596250"/>
    </source>
</evidence>
<protein>
    <submittedName>
        <fullName evidence="4">NAD(P)H-quinone oxidoreductase</fullName>
    </submittedName>
</protein>
<keyword evidence="1" id="KW-0521">NADP</keyword>
<dbReference type="Pfam" id="PF00107">
    <property type="entry name" value="ADH_zinc_N"/>
    <property type="match status" value="1"/>
</dbReference>
<dbReference type="SUPFAM" id="SSF50129">
    <property type="entry name" value="GroES-like"/>
    <property type="match status" value="1"/>
</dbReference>
<name>A0ABW1IJG7_9BACL</name>
<dbReference type="EMBL" id="JBHSQV010000010">
    <property type="protein sequence ID" value="MFC5985187.1"/>
    <property type="molecule type" value="Genomic_DNA"/>
</dbReference>
<feature type="domain" description="Enoyl reductase (ER)" evidence="3">
    <location>
        <begin position="10"/>
        <end position="324"/>
    </location>
</feature>
<keyword evidence="2" id="KW-0560">Oxidoreductase</keyword>